<dbReference type="AlphaFoldDB" id="A0A812M7G8"/>
<gene>
    <name evidence="1" type="ORF">SNEC2469_LOCUS5382</name>
</gene>
<name>A0A812M7G8_9DINO</name>
<dbReference type="OrthoDB" id="445930at2759"/>
<keyword evidence="2" id="KW-1185">Reference proteome</keyword>
<evidence type="ECO:0000313" key="1">
    <source>
        <dbReference type="EMBL" id="CAE7253412.1"/>
    </source>
</evidence>
<proteinExistence type="predicted"/>
<accession>A0A812M7G8</accession>
<feature type="non-terminal residue" evidence="1">
    <location>
        <position position="1"/>
    </location>
</feature>
<organism evidence="1 2">
    <name type="scientific">Symbiodinium necroappetens</name>
    <dbReference type="NCBI Taxonomy" id="1628268"/>
    <lineage>
        <taxon>Eukaryota</taxon>
        <taxon>Sar</taxon>
        <taxon>Alveolata</taxon>
        <taxon>Dinophyceae</taxon>
        <taxon>Suessiales</taxon>
        <taxon>Symbiodiniaceae</taxon>
        <taxon>Symbiodinium</taxon>
    </lineage>
</organism>
<comment type="caution">
    <text evidence="1">The sequence shown here is derived from an EMBL/GenBank/DDBJ whole genome shotgun (WGS) entry which is preliminary data.</text>
</comment>
<sequence length="317" mass="34966">MLKIAIASSSDLLGRDSAAGPLTIEDPDAFDPPVAAAARDAAAAADGAFWSPSGALMCPGLKHLCSNIEGDVLRKLANFKQFQEQLKAANTLLHQKYYRDRLKELFKSHPAEQLFKYHDGGNLIVWRWGSLVEVCKAMHKREGALRSKWSLQKFLAVPQSFSGAAEAHNPEGAGPDDDADQSQQHLRTEHQLLQLADKAWTSPFFWACVPLGFAYVMRGVFDSFLDSTLASVASFFLSAELAWAKGVLNGTLWHRSAARKFIDKYESSSTDPLTAFAKRPFLDDFLAGASLGDPEMTPLRQWLGALRLVRIVERATE</sequence>
<protein>
    <submittedName>
        <fullName evidence="1">Uncharacterized protein</fullName>
    </submittedName>
</protein>
<dbReference type="EMBL" id="CAJNJA010010071">
    <property type="protein sequence ID" value="CAE7253412.1"/>
    <property type="molecule type" value="Genomic_DNA"/>
</dbReference>
<reference evidence="1" key="1">
    <citation type="submission" date="2021-02" db="EMBL/GenBank/DDBJ databases">
        <authorList>
            <person name="Dougan E. K."/>
            <person name="Rhodes N."/>
            <person name="Thang M."/>
            <person name="Chan C."/>
        </authorList>
    </citation>
    <scope>NUCLEOTIDE SEQUENCE</scope>
</reference>
<dbReference type="Proteomes" id="UP000601435">
    <property type="component" value="Unassembled WGS sequence"/>
</dbReference>
<evidence type="ECO:0000313" key="2">
    <source>
        <dbReference type="Proteomes" id="UP000601435"/>
    </source>
</evidence>